<organism evidence="2 3">
    <name type="scientific">Gelidibacter algens</name>
    <dbReference type="NCBI Taxonomy" id="49280"/>
    <lineage>
        <taxon>Bacteria</taxon>
        <taxon>Pseudomonadati</taxon>
        <taxon>Bacteroidota</taxon>
        <taxon>Flavobacteriia</taxon>
        <taxon>Flavobacteriales</taxon>
        <taxon>Flavobacteriaceae</taxon>
        <taxon>Gelidibacter</taxon>
    </lineage>
</organism>
<feature type="transmembrane region" description="Helical" evidence="1">
    <location>
        <begin position="125"/>
        <end position="143"/>
    </location>
</feature>
<feature type="transmembrane region" description="Helical" evidence="1">
    <location>
        <begin position="24"/>
        <end position="42"/>
    </location>
</feature>
<keyword evidence="1" id="KW-1133">Transmembrane helix</keyword>
<sequence>MLITSMALSIIILALRMKLNHSFFFLFLIWNLILALIPYLITTYLSSKAHINKWILGFGFCVWLLFLPNAPYILTDLLHLNALESRCIWLDVLVITSFACNGILLFYLSIFDMEVLLKRVLNDRILKYVLLSLFPLTSFGMYLGRFLRYNSWEILQNPFALFADIFDILVHPTDHLQAWVFTLTFAAFLGVGYWIFKGFNTVEN</sequence>
<dbReference type="EMBL" id="QLLQ01000001">
    <property type="protein sequence ID" value="RAJ28036.1"/>
    <property type="molecule type" value="Genomic_DNA"/>
</dbReference>
<keyword evidence="1" id="KW-0472">Membrane</keyword>
<proteinExistence type="predicted"/>
<feature type="transmembrane region" description="Helical" evidence="1">
    <location>
        <begin position="94"/>
        <end position="113"/>
    </location>
</feature>
<dbReference type="Pfam" id="PF07099">
    <property type="entry name" value="DUF1361"/>
    <property type="match status" value="1"/>
</dbReference>
<comment type="caution">
    <text evidence="2">The sequence shown here is derived from an EMBL/GenBank/DDBJ whole genome shotgun (WGS) entry which is preliminary data.</text>
</comment>
<feature type="transmembrane region" description="Helical" evidence="1">
    <location>
        <begin position="176"/>
        <end position="196"/>
    </location>
</feature>
<accession>A0A327SG48</accession>
<dbReference type="Proteomes" id="UP000248987">
    <property type="component" value="Unassembled WGS sequence"/>
</dbReference>
<keyword evidence="1" id="KW-0812">Transmembrane</keyword>
<feature type="transmembrane region" description="Helical" evidence="1">
    <location>
        <begin position="54"/>
        <end position="74"/>
    </location>
</feature>
<dbReference type="AlphaFoldDB" id="A0A327SG48"/>
<keyword evidence="3" id="KW-1185">Reference proteome</keyword>
<dbReference type="InterPro" id="IPR009793">
    <property type="entry name" value="DUF1361"/>
</dbReference>
<reference evidence="2 3" key="1">
    <citation type="submission" date="2018-06" db="EMBL/GenBank/DDBJ databases">
        <title>Genomic Encyclopedia of Archaeal and Bacterial Type Strains, Phase II (KMG-II): from individual species to whole genera.</title>
        <authorList>
            <person name="Goeker M."/>
        </authorList>
    </citation>
    <scope>NUCLEOTIDE SEQUENCE [LARGE SCALE GENOMIC DNA]</scope>
    <source>
        <strain evidence="2 3">DSM 12408</strain>
    </source>
</reference>
<protein>
    <submittedName>
        <fullName evidence="2">Putative membrane protein</fullName>
    </submittedName>
</protein>
<evidence type="ECO:0000313" key="3">
    <source>
        <dbReference type="Proteomes" id="UP000248987"/>
    </source>
</evidence>
<name>A0A327SG48_9FLAO</name>
<evidence type="ECO:0000313" key="2">
    <source>
        <dbReference type="EMBL" id="RAJ28036.1"/>
    </source>
</evidence>
<evidence type="ECO:0000256" key="1">
    <source>
        <dbReference type="SAM" id="Phobius"/>
    </source>
</evidence>
<gene>
    <name evidence="2" type="ORF">LX77_00611</name>
</gene>